<evidence type="ECO:0000313" key="1">
    <source>
        <dbReference type="EMBL" id="OBV41169.1"/>
    </source>
</evidence>
<gene>
    <name evidence="1" type="ORF">ASR47_102526</name>
</gene>
<sequence length="68" mass="7711">MATIVFGKGIEPSGMELEDRHFEDICPVCAYEHARYRIWESAESGAINQHNGIFCPACGYKLPDYEDQ</sequence>
<accession>A0A1A7C818</accession>
<dbReference type="EMBL" id="LOCQ01000038">
    <property type="protein sequence ID" value="OBV41169.1"/>
    <property type="molecule type" value="Genomic_DNA"/>
</dbReference>
<dbReference type="RefSeq" id="WP_150127658.1">
    <property type="nucleotide sequence ID" value="NZ_LOCQ01000038.1"/>
</dbReference>
<protein>
    <submittedName>
        <fullName evidence="1">Uncharacterized protein</fullName>
    </submittedName>
</protein>
<name>A0A1A7C818_9BURK</name>
<keyword evidence="2" id="KW-1185">Reference proteome</keyword>
<reference evidence="1 2" key="1">
    <citation type="submission" date="2016-04" db="EMBL/GenBank/DDBJ databases">
        <title>Draft genome sequence of Janthinobacterium psychrotolerans sp. nov., isolated from freshwater sediments in Denmark.</title>
        <authorList>
            <person name="Gong X."/>
            <person name="Skrivergaard S."/>
            <person name="Korsgaard B.S."/>
            <person name="Schreiber L."/>
            <person name="Marshall I.P."/>
            <person name="Finster K."/>
            <person name="Schramm A."/>
        </authorList>
    </citation>
    <scope>NUCLEOTIDE SEQUENCE [LARGE SCALE GENOMIC DNA]</scope>
    <source>
        <strain evidence="1 2">S3-2</strain>
    </source>
</reference>
<dbReference type="Proteomes" id="UP000092713">
    <property type="component" value="Unassembled WGS sequence"/>
</dbReference>
<dbReference type="AlphaFoldDB" id="A0A1A7C818"/>
<comment type="caution">
    <text evidence="1">The sequence shown here is derived from an EMBL/GenBank/DDBJ whole genome shotgun (WGS) entry which is preliminary data.</text>
</comment>
<evidence type="ECO:0000313" key="2">
    <source>
        <dbReference type="Proteomes" id="UP000092713"/>
    </source>
</evidence>
<organism evidence="1 2">
    <name type="scientific">Janthinobacterium psychrotolerans</name>
    <dbReference type="NCBI Taxonomy" id="1747903"/>
    <lineage>
        <taxon>Bacteria</taxon>
        <taxon>Pseudomonadati</taxon>
        <taxon>Pseudomonadota</taxon>
        <taxon>Betaproteobacteria</taxon>
        <taxon>Burkholderiales</taxon>
        <taxon>Oxalobacteraceae</taxon>
        <taxon>Janthinobacterium</taxon>
    </lineage>
</organism>
<dbReference type="OrthoDB" id="8778283at2"/>
<proteinExistence type="predicted"/>